<dbReference type="GO" id="GO:0016757">
    <property type="term" value="F:glycosyltransferase activity"/>
    <property type="evidence" value="ECO:0007669"/>
    <property type="project" value="UniProtKB-KW"/>
</dbReference>
<keyword evidence="5 9" id="KW-0963">Cytoplasm</keyword>
<dbReference type="SUPFAM" id="SSF55681">
    <property type="entry name" value="Class II aaRS and biotin synthetases"/>
    <property type="match status" value="1"/>
</dbReference>
<keyword evidence="6 9" id="KW-0028">Amino-acid biosynthesis</keyword>
<evidence type="ECO:0000256" key="6">
    <source>
        <dbReference type="ARBA" id="ARBA00022605"/>
    </source>
</evidence>
<comment type="pathway">
    <text evidence="2 9">Amino-acid biosynthesis; L-histidine biosynthesis; L-histidine from 5-phospho-alpha-D-ribose 1-diphosphate: step 1/9.</text>
</comment>
<dbReference type="NCBIfam" id="TIGR00443">
    <property type="entry name" value="hisZ_biosyn_reg"/>
    <property type="match status" value="1"/>
</dbReference>
<dbReference type="InterPro" id="IPR004516">
    <property type="entry name" value="HisRS/HisZ"/>
</dbReference>
<dbReference type="GO" id="GO:0006427">
    <property type="term" value="P:histidyl-tRNA aminoacylation"/>
    <property type="evidence" value="ECO:0007669"/>
    <property type="project" value="TreeGrafter"/>
</dbReference>
<evidence type="ECO:0000256" key="5">
    <source>
        <dbReference type="ARBA" id="ARBA00022490"/>
    </source>
</evidence>
<evidence type="ECO:0000256" key="7">
    <source>
        <dbReference type="ARBA" id="ARBA00023102"/>
    </source>
</evidence>
<evidence type="ECO:0000256" key="2">
    <source>
        <dbReference type="ARBA" id="ARBA00004667"/>
    </source>
</evidence>
<evidence type="ECO:0000256" key="1">
    <source>
        <dbReference type="ARBA" id="ARBA00004496"/>
    </source>
</evidence>
<sequence>MQPFLINSSYSNVIDDFQQQEVLINKLKHRFKTYGYRQIKIPAFEYYDMYASINGIVNTDDMVKVMDPKGKVLVLRPDVTIPITQVMVNHPTTQNDRYFYIMDIFRYHDQANQVNERTQAGIEHFGKKSATTDAEVIALAIHTLQDMGFIDFKMEIGHAGLFKALISLAGLSKQELIHLQNFIQSKNIAELEPYLNSLEIDDPLKELIRNIPFLYGLPGDVINAIQKYGLQENMQAELQHLIDVYDILKAYQLTDYIIFNLGLINDMDYYSDIIFQGFIEFIGEPVVMGGRYDQLGKQFGASIPAIGFAYDLQLLERALQRHELLATPTTISDIIVYYHPSMQKKALTDTLHLRKCGYVVLSFPDQENSLTTSACTIHYQKDSCTLINKGNSYQFHDITEVQELLVMQEGEV</sequence>
<dbReference type="Proteomes" id="UP000675284">
    <property type="component" value="Unassembled WGS sequence"/>
</dbReference>
<dbReference type="RefSeq" id="WP_121604498.1">
    <property type="nucleotide sequence ID" value="NZ_JAGSOT010000069.1"/>
</dbReference>
<evidence type="ECO:0000313" key="13">
    <source>
        <dbReference type="Proteomes" id="UP000675284"/>
    </source>
</evidence>
<evidence type="ECO:0000256" key="9">
    <source>
        <dbReference type="HAMAP-Rule" id="MF_00125"/>
    </source>
</evidence>
<feature type="domain" description="Class II Histidinyl-tRNA synthetase (HisRS)-like catalytic core" evidence="11">
    <location>
        <begin position="16"/>
        <end position="313"/>
    </location>
</feature>
<dbReference type="CDD" id="cd00773">
    <property type="entry name" value="HisRS-like_core"/>
    <property type="match status" value="1"/>
</dbReference>
<reference evidence="12" key="1">
    <citation type="submission" date="2021-04" db="EMBL/GenBank/DDBJ databases">
        <title>Isolation and polyphasic classification of algal microorganism.</title>
        <authorList>
            <person name="Wang S."/>
        </authorList>
    </citation>
    <scope>NUCLEOTIDE SEQUENCE</scope>
    <source>
        <strain evidence="12">720a</strain>
    </source>
</reference>
<organism evidence="12 13">
    <name type="scientific">Virgibacillus salarius</name>
    <dbReference type="NCBI Taxonomy" id="447199"/>
    <lineage>
        <taxon>Bacteria</taxon>
        <taxon>Bacillati</taxon>
        <taxon>Bacillota</taxon>
        <taxon>Bacilli</taxon>
        <taxon>Bacillales</taxon>
        <taxon>Bacillaceae</taxon>
        <taxon>Virgibacillus</taxon>
    </lineage>
</organism>
<gene>
    <name evidence="9 12" type="primary">hisZ</name>
    <name evidence="12" type="ORF">KCX74_17180</name>
</gene>
<name>A0A941DY05_9BACI</name>
<feature type="binding site" evidence="10">
    <location>
        <position position="123"/>
    </location>
    <ligand>
        <name>L-histidine</name>
        <dbReference type="ChEBI" id="CHEBI:57595"/>
    </ligand>
</feature>
<comment type="subunit">
    <text evidence="9">Heteromultimer composed of HisG and HisZ subunits.</text>
</comment>
<dbReference type="HAMAP" id="MF_00125">
    <property type="entry name" value="HisZ"/>
    <property type="match status" value="1"/>
</dbReference>
<feature type="binding site" evidence="10">
    <location>
        <begin position="269"/>
        <end position="270"/>
    </location>
    <ligand>
        <name>L-histidine</name>
        <dbReference type="ChEBI" id="CHEBI:57595"/>
    </ligand>
</feature>
<dbReference type="GO" id="GO:0140096">
    <property type="term" value="F:catalytic activity, acting on a protein"/>
    <property type="evidence" value="ECO:0007669"/>
    <property type="project" value="UniProtKB-ARBA"/>
</dbReference>
<comment type="miscellaneous">
    <text evidence="9">This function is generally fulfilled by the C-terminal part of HisG, which is missing in some bacteria such as this one.</text>
</comment>
<comment type="similarity">
    <text evidence="3 9">Belongs to the class-II aminoacyl-tRNA synthetase family. HisZ subfamily.</text>
</comment>
<dbReference type="Pfam" id="PF13393">
    <property type="entry name" value="tRNA-synt_His"/>
    <property type="match status" value="1"/>
</dbReference>
<dbReference type="InterPro" id="IPR004517">
    <property type="entry name" value="HisZ"/>
</dbReference>
<feature type="binding site" evidence="10">
    <location>
        <position position="106"/>
    </location>
    <ligand>
        <name>L-histidine</name>
        <dbReference type="ChEBI" id="CHEBI:57595"/>
    </ligand>
</feature>
<dbReference type="Gene3D" id="3.30.930.10">
    <property type="entry name" value="Bira Bifunctional Protein, Domain 2"/>
    <property type="match status" value="1"/>
</dbReference>
<feature type="binding site" evidence="10">
    <location>
        <begin position="78"/>
        <end position="80"/>
    </location>
    <ligand>
        <name>L-histidine</name>
        <dbReference type="ChEBI" id="CHEBI:57595"/>
    </ligand>
</feature>
<accession>A0A941DY05</accession>
<dbReference type="GO" id="GO:0005737">
    <property type="term" value="C:cytoplasm"/>
    <property type="evidence" value="ECO:0007669"/>
    <property type="project" value="UniProtKB-SubCell"/>
</dbReference>
<dbReference type="InterPro" id="IPR041715">
    <property type="entry name" value="HisRS-like_core"/>
</dbReference>
<keyword evidence="12" id="KW-0808">Transferase</keyword>
<comment type="caution">
    <text evidence="12">The sequence shown here is derived from an EMBL/GenBank/DDBJ whole genome shotgun (WGS) entry which is preliminary data.</text>
</comment>
<dbReference type="PIRSF" id="PIRSF001549">
    <property type="entry name" value="His-tRNA_synth"/>
    <property type="match status" value="1"/>
</dbReference>
<evidence type="ECO:0000256" key="10">
    <source>
        <dbReference type="PIRSR" id="PIRSR001549-1"/>
    </source>
</evidence>
<proteinExistence type="inferred from homology"/>
<feature type="binding site" evidence="10">
    <location>
        <position position="119"/>
    </location>
    <ligand>
        <name>L-histidine</name>
        <dbReference type="ChEBI" id="CHEBI:57595"/>
    </ligand>
</feature>
<evidence type="ECO:0000256" key="4">
    <source>
        <dbReference type="ARBA" id="ARBA00020397"/>
    </source>
</evidence>
<evidence type="ECO:0000259" key="11">
    <source>
        <dbReference type="Pfam" id="PF13393"/>
    </source>
</evidence>
<keyword evidence="7 9" id="KW-0368">Histidine biosynthesis</keyword>
<dbReference type="PANTHER" id="PTHR43707:SF6">
    <property type="entry name" value="ATP PHOSPHORIBOSYLTRANSFERASE REGULATORY SUBUNIT"/>
    <property type="match status" value="1"/>
</dbReference>
<evidence type="ECO:0000256" key="3">
    <source>
        <dbReference type="ARBA" id="ARBA00005539"/>
    </source>
</evidence>
<comment type="function">
    <text evidence="8 9">Required for the first step of histidine biosynthesis. May allow the feedback regulation of ATP phosphoribosyltransferase activity by histidine.</text>
</comment>
<evidence type="ECO:0000256" key="8">
    <source>
        <dbReference type="ARBA" id="ARBA00025246"/>
    </source>
</evidence>
<dbReference type="PANTHER" id="PTHR43707">
    <property type="entry name" value="HISTIDYL-TRNA SYNTHETASE"/>
    <property type="match status" value="1"/>
</dbReference>
<dbReference type="EMBL" id="JAGSOT010000069">
    <property type="protein sequence ID" value="MBR7797766.1"/>
    <property type="molecule type" value="Genomic_DNA"/>
</dbReference>
<keyword evidence="12" id="KW-0328">Glycosyltransferase</keyword>
<protein>
    <recommendedName>
        <fullName evidence="4 9">ATP phosphoribosyltransferase regulatory subunit</fullName>
    </recommendedName>
</protein>
<keyword evidence="13" id="KW-1185">Reference proteome</keyword>
<dbReference type="InterPro" id="IPR045864">
    <property type="entry name" value="aa-tRNA-synth_II/BPL/LPL"/>
</dbReference>
<dbReference type="AlphaFoldDB" id="A0A941DY05"/>
<evidence type="ECO:0000313" key="12">
    <source>
        <dbReference type="EMBL" id="MBR7797766.1"/>
    </source>
</evidence>
<dbReference type="GO" id="GO:0000105">
    <property type="term" value="P:L-histidine biosynthetic process"/>
    <property type="evidence" value="ECO:0007669"/>
    <property type="project" value="UniProtKB-UniRule"/>
</dbReference>
<dbReference type="GO" id="GO:0004821">
    <property type="term" value="F:histidine-tRNA ligase activity"/>
    <property type="evidence" value="ECO:0007669"/>
    <property type="project" value="TreeGrafter"/>
</dbReference>
<comment type="subcellular location">
    <subcellularLocation>
        <location evidence="1 9">Cytoplasm</location>
    </subcellularLocation>
</comment>